<feature type="transmembrane region" description="Helical" evidence="1">
    <location>
        <begin position="55"/>
        <end position="80"/>
    </location>
</feature>
<name>A0A165J6S9_XYLHT</name>
<dbReference type="EMBL" id="KV407455">
    <property type="protein sequence ID" value="KZF25813.1"/>
    <property type="molecule type" value="Genomic_DNA"/>
</dbReference>
<keyword evidence="1" id="KW-1133">Transmembrane helix</keyword>
<keyword evidence="1" id="KW-0812">Transmembrane</keyword>
<dbReference type="Proteomes" id="UP000076632">
    <property type="component" value="Unassembled WGS sequence"/>
</dbReference>
<evidence type="ECO:0000256" key="1">
    <source>
        <dbReference type="SAM" id="Phobius"/>
    </source>
</evidence>
<accession>A0A165J6S9</accession>
<feature type="transmembrane region" description="Helical" evidence="1">
    <location>
        <begin position="12"/>
        <end position="34"/>
    </location>
</feature>
<proteinExistence type="predicted"/>
<evidence type="ECO:0000313" key="3">
    <source>
        <dbReference type="Proteomes" id="UP000076632"/>
    </source>
</evidence>
<dbReference type="AlphaFoldDB" id="A0A165J6S9"/>
<gene>
    <name evidence="2" type="ORF">L228DRAFT_84231</name>
</gene>
<protein>
    <submittedName>
        <fullName evidence="2">Uncharacterized protein</fullName>
    </submittedName>
</protein>
<evidence type="ECO:0000313" key="2">
    <source>
        <dbReference type="EMBL" id="KZF25813.1"/>
    </source>
</evidence>
<keyword evidence="1" id="KW-0472">Membrane</keyword>
<dbReference type="InParanoid" id="A0A165J6S9"/>
<sequence length="96" mass="11776">MHSTFDVKDFFFSPMMIFSYVRFLFYSIFLRFFFNKNKNLPIQYFTRVWTFFLFLLNYPTPLLFLLSYLSFLFFFVVQFFSPGKFPNYGLGLSHVK</sequence>
<dbReference type="GeneID" id="28902042"/>
<dbReference type="RefSeq" id="XP_018191368.1">
    <property type="nucleotide sequence ID" value="XM_018336905.1"/>
</dbReference>
<keyword evidence="3" id="KW-1185">Reference proteome</keyword>
<organism evidence="2 3">
    <name type="scientific">Xylona heveae (strain CBS 132557 / TC161)</name>
    <dbReference type="NCBI Taxonomy" id="1328760"/>
    <lineage>
        <taxon>Eukaryota</taxon>
        <taxon>Fungi</taxon>
        <taxon>Dikarya</taxon>
        <taxon>Ascomycota</taxon>
        <taxon>Pezizomycotina</taxon>
        <taxon>Xylonomycetes</taxon>
        <taxon>Xylonales</taxon>
        <taxon>Xylonaceae</taxon>
        <taxon>Xylona</taxon>
    </lineage>
</organism>
<reference evidence="2 3" key="1">
    <citation type="journal article" date="2016" name="Fungal Biol.">
        <title>The genome of Xylona heveae provides a window into fungal endophytism.</title>
        <authorList>
            <person name="Gazis R."/>
            <person name="Kuo A."/>
            <person name="Riley R."/>
            <person name="LaButti K."/>
            <person name="Lipzen A."/>
            <person name="Lin J."/>
            <person name="Amirebrahimi M."/>
            <person name="Hesse C.N."/>
            <person name="Spatafora J.W."/>
            <person name="Henrissat B."/>
            <person name="Hainaut M."/>
            <person name="Grigoriev I.V."/>
            <person name="Hibbett D.S."/>
        </authorList>
    </citation>
    <scope>NUCLEOTIDE SEQUENCE [LARGE SCALE GENOMIC DNA]</scope>
    <source>
        <strain evidence="2 3">TC161</strain>
    </source>
</reference>